<evidence type="ECO:0000256" key="1">
    <source>
        <dbReference type="SAM" id="SignalP"/>
    </source>
</evidence>
<keyword evidence="1" id="KW-0732">Signal</keyword>
<feature type="chain" id="PRO_5030529652" description="Camelysin metallo-endopeptidase" evidence="1">
    <location>
        <begin position="26"/>
        <end position="201"/>
    </location>
</feature>
<accession>A0A7X2N0V0</accession>
<feature type="signal peptide" evidence="1">
    <location>
        <begin position="1"/>
        <end position="25"/>
    </location>
</feature>
<keyword evidence="3" id="KW-1185">Reference proteome</keyword>
<reference evidence="2 3" key="1">
    <citation type="submission" date="2019-08" db="EMBL/GenBank/DDBJ databases">
        <title>In-depth cultivation of the pig gut microbiome towards novel bacterial diversity and tailored functional studies.</title>
        <authorList>
            <person name="Wylensek D."/>
            <person name="Hitch T.C.A."/>
            <person name="Clavel T."/>
        </authorList>
    </citation>
    <scope>NUCLEOTIDE SEQUENCE [LARGE SCALE GENOMIC DNA]</scope>
    <source>
        <strain evidence="2 3">WCA-383-APC-5B</strain>
    </source>
</reference>
<organism evidence="2 3">
    <name type="scientific">Inconstantimicrobium porci</name>
    <dbReference type="NCBI Taxonomy" id="2652291"/>
    <lineage>
        <taxon>Bacteria</taxon>
        <taxon>Bacillati</taxon>
        <taxon>Bacillota</taxon>
        <taxon>Clostridia</taxon>
        <taxon>Eubacteriales</taxon>
        <taxon>Clostridiaceae</taxon>
        <taxon>Inconstantimicrobium</taxon>
    </lineage>
</organism>
<evidence type="ECO:0000313" key="2">
    <source>
        <dbReference type="EMBL" id="MSR92620.1"/>
    </source>
</evidence>
<protein>
    <recommendedName>
        <fullName evidence="4">Camelysin metallo-endopeptidase</fullName>
    </recommendedName>
</protein>
<name>A0A7X2N0V0_9CLOT</name>
<gene>
    <name evidence="2" type="ORF">FYJ33_14905</name>
</gene>
<dbReference type="RefSeq" id="WP_154532680.1">
    <property type="nucleotide sequence ID" value="NZ_JAQXTV010000082.1"/>
</dbReference>
<comment type="caution">
    <text evidence="2">The sequence shown here is derived from an EMBL/GenBank/DDBJ whole genome shotgun (WGS) entry which is preliminary data.</text>
</comment>
<dbReference type="Proteomes" id="UP000460287">
    <property type="component" value="Unassembled WGS sequence"/>
</dbReference>
<dbReference type="EMBL" id="VULX01000040">
    <property type="protein sequence ID" value="MSR92620.1"/>
    <property type="molecule type" value="Genomic_DNA"/>
</dbReference>
<proteinExistence type="predicted"/>
<evidence type="ECO:0008006" key="4">
    <source>
        <dbReference type="Google" id="ProtNLM"/>
    </source>
</evidence>
<evidence type="ECO:0000313" key="3">
    <source>
        <dbReference type="Proteomes" id="UP000460287"/>
    </source>
</evidence>
<sequence length="201" mass="21747">MIKKKFLVGIAGVAAAVVISGTAIAGSYSSFISTDAKNNSFKTGTIDIENNENGFKNVTSWDGSQKTKNVQITNKSRSPALIRVTVFPRWVNEDGTPFAGDTSIVTINYAKDTKWVDGKDGYYYYNMIVPTNENTDSIIESVSAKVPDNLAARYKGKKLMVDVKSEAVLAGKDADGKGVYTHTWSISDQGIKGMLNKLSGI</sequence>
<dbReference type="AlphaFoldDB" id="A0A7X2N0V0"/>